<evidence type="ECO:0000259" key="3">
    <source>
        <dbReference type="Pfam" id="PF01464"/>
    </source>
</evidence>
<dbReference type="Gene3D" id="1.10.530.10">
    <property type="match status" value="1"/>
</dbReference>
<dbReference type="Proteomes" id="UP000245506">
    <property type="component" value="Unassembled WGS sequence"/>
</dbReference>
<feature type="signal peptide" evidence="2">
    <location>
        <begin position="1"/>
        <end position="28"/>
    </location>
</feature>
<keyword evidence="2" id="KW-0732">Signal</keyword>
<dbReference type="RefSeq" id="WP_109821505.1">
    <property type="nucleotide sequence ID" value="NZ_QGKL01000004.1"/>
</dbReference>
<dbReference type="PANTHER" id="PTHR37423:SF2">
    <property type="entry name" value="MEMBRANE-BOUND LYTIC MUREIN TRANSGLYCOSYLASE C"/>
    <property type="match status" value="1"/>
</dbReference>
<organism evidence="4 5">
    <name type="scientific">Leucothrix arctica</name>
    <dbReference type="NCBI Taxonomy" id="1481894"/>
    <lineage>
        <taxon>Bacteria</taxon>
        <taxon>Pseudomonadati</taxon>
        <taxon>Pseudomonadota</taxon>
        <taxon>Gammaproteobacteria</taxon>
        <taxon>Thiotrichales</taxon>
        <taxon>Thiotrichaceae</taxon>
        <taxon>Leucothrix</taxon>
    </lineage>
</organism>
<dbReference type="CDD" id="cd00254">
    <property type="entry name" value="LT-like"/>
    <property type="match status" value="1"/>
</dbReference>
<dbReference type="Pfam" id="PF01464">
    <property type="entry name" value="SLT"/>
    <property type="match status" value="1"/>
</dbReference>
<evidence type="ECO:0000256" key="2">
    <source>
        <dbReference type="SAM" id="SignalP"/>
    </source>
</evidence>
<sequence>MIKHTHQKLFLVGAITLASLSVAPSAVASCLSASPVSIERKSASIASTIVQASKVYGVDKALIQAVIAVESCFQQRAVSPAGAQGFMQLMPDTADRFGVSDSFNAKQNIYAGTRYLQWLTKRFNGNLRHALAGYNAGEGRVDQYGGVPPYRETQKYVVNVLAIYNRLAPGKSTYRSNTIANGSVYFPYAPLPKAKGRTVKVVGSTYKRVVAPPKPKALTAKPGRQGLAYMKEQAPHLFKQ</sequence>
<feature type="chain" id="PRO_5016432806" description="Transglycosylase SLT domain-containing protein" evidence="2">
    <location>
        <begin position="29"/>
        <end position="240"/>
    </location>
</feature>
<accession>A0A317CT48</accession>
<evidence type="ECO:0000313" key="4">
    <source>
        <dbReference type="EMBL" id="PWQ99610.1"/>
    </source>
</evidence>
<dbReference type="EMBL" id="QGKL01000004">
    <property type="protein sequence ID" value="PWQ99610.1"/>
    <property type="molecule type" value="Genomic_DNA"/>
</dbReference>
<evidence type="ECO:0000313" key="5">
    <source>
        <dbReference type="Proteomes" id="UP000245506"/>
    </source>
</evidence>
<name>A0A317CT48_9GAMM</name>
<comment type="similarity">
    <text evidence="1">Belongs to the transglycosylase Slt family.</text>
</comment>
<dbReference type="InterPro" id="IPR008258">
    <property type="entry name" value="Transglycosylase_SLT_dom_1"/>
</dbReference>
<protein>
    <recommendedName>
        <fullName evidence="3">Transglycosylase SLT domain-containing protein</fullName>
    </recommendedName>
</protein>
<comment type="caution">
    <text evidence="4">The sequence shown here is derived from an EMBL/GenBank/DDBJ whole genome shotgun (WGS) entry which is preliminary data.</text>
</comment>
<dbReference type="SUPFAM" id="SSF53955">
    <property type="entry name" value="Lysozyme-like"/>
    <property type="match status" value="1"/>
</dbReference>
<keyword evidence="5" id="KW-1185">Reference proteome</keyword>
<proteinExistence type="inferred from homology"/>
<dbReference type="PANTHER" id="PTHR37423">
    <property type="entry name" value="SOLUBLE LYTIC MUREIN TRANSGLYCOSYLASE-RELATED"/>
    <property type="match status" value="1"/>
</dbReference>
<reference evidence="4 5" key="1">
    <citation type="submission" date="2018-05" db="EMBL/GenBank/DDBJ databases">
        <title>Leucothrix arctica sp. nov., isolated from Arctic seawater.</title>
        <authorList>
            <person name="Choi A."/>
            <person name="Baek K."/>
        </authorList>
    </citation>
    <scope>NUCLEOTIDE SEQUENCE [LARGE SCALE GENOMIC DNA]</scope>
    <source>
        <strain evidence="4 5">IMCC9719</strain>
    </source>
</reference>
<dbReference type="OrthoDB" id="92254at2"/>
<feature type="domain" description="Transglycosylase SLT" evidence="3">
    <location>
        <begin position="49"/>
        <end position="153"/>
    </location>
</feature>
<evidence type="ECO:0000256" key="1">
    <source>
        <dbReference type="ARBA" id="ARBA00007734"/>
    </source>
</evidence>
<dbReference type="PROSITE" id="PS51257">
    <property type="entry name" value="PROKAR_LIPOPROTEIN"/>
    <property type="match status" value="1"/>
</dbReference>
<gene>
    <name evidence="4" type="ORF">DKT75_00635</name>
</gene>
<dbReference type="InterPro" id="IPR023346">
    <property type="entry name" value="Lysozyme-like_dom_sf"/>
</dbReference>
<dbReference type="AlphaFoldDB" id="A0A317CT48"/>